<proteinExistence type="predicted"/>
<dbReference type="Proteomes" id="UP000256329">
    <property type="component" value="Unassembled WGS sequence"/>
</dbReference>
<evidence type="ECO:0000313" key="1">
    <source>
        <dbReference type="EMBL" id="RDV84285.1"/>
    </source>
</evidence>
<reference evidence="1 2" key="1">
    <citation type="submission" date="2018-08" db="EMBL/GenBank/DDBJ databases">
        <title>Form III RuBisCO-mediated autotrophy in Thermodesulfobium bacteria.</title>
        <authorList>
            <person name="Toshchakov S.V."/>
            <person name="Kublanov I.V."/>
            <person name="Frolov E."/>
            <person name="Bonch-Osmolovskaya E.A."/>
            <person name="Tourova T.P."/>
            <person name="Chernych N.A."/>
            <person name="Lebedinsky A.V."/>
        </authorList>
    </citation>
    <scope>NUCLEOTIDE SEQUENCE [LARGE SCALE GENOMIC DNA]</scope>
    <source>
        <strain evidence="1 2">SR</strain>
    </source>
</reference>
<protein>
    <submittedName>
        <fullName evidence="1">Uncharacterized protein</fullName>
    </submittedName>
</protein>
<accession>A0A3D8P786</accession>
<comment type="caution">
    <text evidence="1">The sequence shown here is derived from an EMBL/GenBank/DDBJ whole genome shotgun (WGS) entry which is preliminary data.</text>
</comment>
<dbReference type="AlphaFoldDB" id="A0A3D8P786"/>
<dbReference type="EMBL" id="QSLN01000002">
    <property type="protein sequence ID" value="RDV84285.1"/>
    <property type="molecule type" value="Genomic_DNA"/>
</dbReference>
<gene>
    <name evidence="1" type="ORF">DXX99_02955</name>
</gene>
<evidence type="ECO:0000313" key="2">
    <source>
        <dbReference type="Proteomes" id="UP000256329"/>
    </source>
</evidence>
<organism evidence="1 2">
    <name type="scientific">Ammonifex thiophilus</name>
    <dbReference type="NCBI Taxonomy" id="444093"/>
    <lineage>
        <taxon>Bacteria</taxon>
        <taxon>Bacillati</taxon>
        <taxon>Bacillota</taxon>
        <taxon>Clostridia</taxon>
        <taxon>Thermoanaerobacterales</taxon>
        <taxon>Thermoanaerobacteraceae</taxon>
        <taxon>Ammonifex</taxon>
    </lineage>
</organism>
<keyword evidence="2" id="KW-1185">Reference proteome</keyword>
<name>A0A3D8P786_9THEO</name>
<sequence length="101" mass="10884">MILLALVAMVMYGAEKGRICFDGKKIFVQGEAPGLEAAVAPFLNRPLTYRAREVVEGKEVKAEKTALPGTLEHFSALIWHYLPFHAGVKVLAVTGSLEGGS</sequence>